<dbReference type="Proteomes" id="UP001497482">
    <property type="component" value="Chromosome 9"/>
</dbReference>
<feature type="region of interest" description="Disordered" evidence="1">
    <location>
        <begin position="1"/>
        <end position="32"/>
    </location>
</feature>
<feature type="region of interest" description="Disordered" evidence="1">
    <location>
        <begin position="244"/>
        <end position="299"/>
    </location>
</feature>
<evidence type="ECO:0000313" key="2">
    <source>
        <dbReference type="EMBL" id="CAL1616779.1"/>
    </source>
</evidence>
<reference evidence="2 3" key="1">
    <citation type="submission" date="2024-04" db="EMBL/GenBank/DDBJ databases">
        <authorList>
            <person name="Waldvogel A.-M."/>
            <person name="Schoenle A."/>
        </authorList>
    </citation>
    <scope>NUCLEOTIDE SEQUENCE [LARGE SCALE GENOMIC DNA]</scope>
</reference>
<accession>A0AAV2MTU5</accession>
<proteinExistence type="predicted"/>
<keyword evidence="3" id="KW-1185">Reference proteome</keyword>
<feature type="compositionally biased region" description="Basic residues" evidence="1">
    <location>
        <begin position="274"/>
        <end position="289"/>
    </location>
</feature>
<evidence type="ECO:0000313" key="3">
    <source>
        <dbReference type="Proteomes" id="UP001497482"/>
    </source>
</evidence>
<sequence>MARPKVHAIRREPQRPAGRERPRTAAINKSNLSREEQSFLRALLRKAREKRPDTADVFAVSVSDETNDDYPYHLNDDLSVQQSEDTYFDPHVLRDLQDKTHEWECPSTINCDPPFHQFIGDLQQKGTYGKLYLPVTLEDQWEHKALVDTAADISLIADYLFGKLQSLAREAHRDLKTQPCDLEIRPYSQVNTTIRKMALMRLTVGPMTLVHPVYISPFNAHPLLLGQDLLNRLKPIIDFQPSKDLGTSPGALTHPTPTGREPLLLHRSAACRRPTARRGTNQHRSRNAHNLRDRSGKRH</sequence>
<feature type="compositionally biased region" description="Basic and acidic residues" evidence="1">
    <location>
        <begin position="290"/>
        <end position="299"/>
    </location>
</feature>
<name>A0AAV2MTU5_KNICA</name>
<dbReference type="Gene3D" id="2.40.70.10">
    <property type="entry name" value="Acid Proteases"/>
    <property type="match status" value="1"/>
</dbReference>
<dbReference type="EMBL" id="OZ035831">
    <property type="protein sequence ID" value="CAL1616779.1"/>
    <property type="molecule type" value="Genomic_DNA"/>
</dbReference>
<dbReference type="AlphaFoldDB" id="A0AAV2MTU5"/>
<feature type="compositionally biased region" description="Basic and acidic residues" evidence="1">
    <location>
        <begin position="9"/>
        <end position="23"/>
    </location>
</feature>
<evidence type="ECO:0000256" key="1">
    <source>
        <dbReference type="SAM" id="MobiDB-lite"/>
    </source>
</evidence>
<protein>
    <submittedName>
        <fullName evidence="2">Uncharacterized protein</fullName>
    </submittedName>
</protein>
<dbReference type="SUPFAM" id="SSF50630">
    <property type="entry name" value="Acid proteases"/>
    <property type="match status" value="1"/>
</dbReference>
<organism evidence="2 3">
    <name type="scientific">Knipowitschia caucasica</name>
    <name type="common">Caucasian dwarf goby</name>
    <name type="synonym">Pomatoschistus caucasicus</name>
    <dbReference type="NCBI Taxonomy" id="637954"/>
    <lineage>
        <taxon>Eukaryota</taxon>
        <taxon>Metazoa</taxon>
        <taxon>Chordata</taxon>
        <taxon>Craniata</taxon>
        <taxon>Vertebrata</taxon>
        <taxon>Euteleostomi</taxon>
        <taxon>Actinopterygii</taxon>
        <taxon>Neopterygii</taxon>
        <taxon>Teleostei</taxon>
        <taxon>Neoteleostei</taxon>
        <taxon>Acanthomorphata</taxon>
        <taxon>Gobiaria</taxon>
        <taxon>Gobiiformes</taxon>
        <taxon>Gobioidei</taxon>
        <taxon>Gobiidae</taxon>
        <taxon>Gobiinae</taxon>
        <taxon>Knipowitschia</taxon>
    </lineage>
</organism>
<dbReference type="CDD" id="cd00303">
    <property type="entry name" value="retropepsin_like"/>
    <property type="match status" value="1"/>
</dbReference>
<gene>
    <name evidence="2" type="ORF">KC01_LOCUS42487</name>
</gene>
<dbReference type="InterPro" id="IPR021109">
    <property type="entry name" value="Peptidase_aspartic_dom_sf"/>
</dbReference>